<keyword evidence="4 6" id="KW-1133">Transmembrane helix</keyword>
<dbReference type="Proteomes" id="UP000450676">
    <property type="component" value="Unassembled WGS sequence"/>
</dbReference>
<dbReference type="InterPro" id="IPR050638">
    <property type="entry name" value="AA-Vitamin_Transporters"/>
</dbReference>
<feature type="transmembrane region" description="Helical" evidence="6">
    <location>
        <begin position="179"/>
        <end position="204"/>
    </location>
</feature>
<gene>
    <name evidence="8" type="ORF">GTP77_04345</name>
</gene>
<evidence type="ECO:0000256" key="6">
    <source>
        <dbReference type="SAM" id="Phobius"/>
    </source>
</evidence>
<evidence type="ECO:0000256" key="3">
    <source>
        <dbReference type="ARBA" id="ARBA00022692"/>
    </source>
</evidence>
<dbReference type="PANTHER" id="PTHR32322:SF2">
    <property type="entry name" value="EAMA DOMAIN-CONTAINING PROTEIN"/>
    <property type="match status" value="1"/>
</dbReference>
<comment type="subcellular location">
    <subcellularLocation>
        <location evidence="1">Membrane</location>
        <topology evidence="1">Multi-pass membrane protein</topology>
    </subcellularLocation>
</comment>
<keyword evidence="3 6" id="KW-0812">Transmembrane</keyword>
<feature type="transmembrane region" description="Helical" evidence="6">
    <location>
        <begin position="147"/>
        <end position="167"/>
    </location>
</feature>
<evidence type="ECO:0000313" key="9">
    <source>
        <dbReference type="Proteomes" id="UP000450676"/>
    </source>
</evidence>
<name>A0A7X4H8C6_9BURK</name>
<reference evidence="8 9" key="1">
    <citation type="submission" date="2019-12" db="EMBL/GenBank/DDBJ databases">
        <title>Novel species isolated from a subtropical stream in China.</title>
        <authorList>
            <person name="Lu H."/>
        </authorList>
    </citation>
    <scope>NUCLEOTIDE SEQUENCE [LARGE SCALE GENOMIC DNA]</scope>
    <source>
        <strain evidence="8 9">FT127W</strain>
    </source>
</reference>
<organism evidence="8 9">
    <name type="scientific">Pseudoduganella aquatica</name>
    <dbReference type="NCBI Taxonomy" id="2660641"/>
    <lineage>
        <taxon>Bacteria</taxon>
        <taxon>Pseudomonadati</taxon>
        <taxon>Pseudomonadota</taxon>
        <taxon>Betaproteobacteria</taxon>
        <taxon>Burkholderiales</taxon>
        <taxon>Oxalobacteraceae</taxon>
        <taxon>Telluria group</taxon>
        <taxon>Pseudoduganella</taxon>
    </lineage>
</organism>
<feature type="transmembrane region" description="Helical" evidence="6">
    <location>
        <begin position="267"/>
        <end position="292"/>
    </location>
</feature>
<evidence type="ECO:0000256" key="4">
    <source>
        <dbReference type="ARBA" id="ARBA00022989"/>
    </source>
</evidence>
<protein>
    <submittedName>
        <fullName evidence="8">EamA family transporter</fullName>
    </submittedName>
</protein>
<evidence type="ECO:0000256" key="5">
    <source>
        <dbReference type="ARBA" id="ARBA00023136"/>
    </source>
</evidence>
<keyword evidence="9" id="KW-1185">Reference proteome</keyword>
<accession>A0A7X4H8C6</accession>
<sequence>MNAILYLLTVLIWGTTWIAIKFQLGVVPAPVSIAYRFWIAAAVLLLVLFAMRKKVWPPRAAWRYLAAQGVALFCCNFLCFYYASQWVPSGLVAVVFSTAPIWNALNGRLFLGRALRQQVVGGALLGLCGIALLFLPQMQGHWRDGGMLAGLGLALLGTLCFSTGNLLSSRMQALGLAPWLTNVWAMMIGAAILTLGSLALGMPFTWEPGARYTASLLYLAIPGSVIAFTAYLMLVGRIGPDRAAYSTVLFPIVALSASTIFEGYHWTALALCGLALVLAGNLLAFMPSWPALGRTEARAK</sequence>
<feature type="domain" description="EamA" evidence="7">
    <location>
        <begin position="3"/>
        <end position="134"/>
    </location>
</feature>
<evidence type="ECO:0000256" key="1">
    <source>
        <dbReference type="ARBA" id="ARBA00004141"/>
    </source>
</evidence>
<proteinExistence type="inferred from homology"/>
<feature type="transmembrane region" description="Helical" evidence="6">
    <location>
        <begin position="119"/>
        <end position="135"/>
    </location>
</feature>
<evidence type="ECO:0000259" key="7">
    <source>
        <dbReference type="Pfam" id="PF00892"/>
    </source>
</evidence>
<dbReference type="GO" id="GO:0016020">
    <property type="term" value="C:membrane"/>
    <property type="evidence" value="ECO:0007669"/>
    <property type="project" value="UniProtKB-SubCell"/>
</dbReference>
<comment type="similarity">
    <text evidence="2">Belongs to the EamA transporter family.</text>
</comment>
<keyword evidence="5 6" id="KW-0472">Membrane</keyword>
<dbReference type="Pfam" id="PF00892">
    <property type="entry name" value="EamA"/>
    <property type="match status" value="2"/>
</dbReference>
<comment type="caution">
    <text evidence="8">The sequence shown here is derived from an EMBL/GenBank/DDBJ whole genome shotgun (WGS) entry which is preliminary data.</text>
</comment>
<dbReference type="PANTHER" id="PTHR32322">
    <property type="entry name" value="INNER MEMBRANE TRANSPORTER"/>
    <property type="match status" value="1"/>
</dbReference>
<evidence type="ECO:0000313" key="8">
    <source>
        <dbReference type="EMBL" id="MYN06561.1"/>
    </source>
</evidence>
<dbReference type="InterPro" id="IPR000620">
    <property type="entry name" value="EamA_dom"/>
</dbReference>
<dbReference type="SUPFAM" id="SSF103481">
    <property type="entry name" value="Multidrug resistance efflux transporter EmrE"/>
    <property type="match status" value="2"/>
</dbReference>
<dbReference type="RefSeq" id="WP_161070949.1">
    <property type="nucleotide sequence ID" value="NZ_CP086370.1"/>
</dbReference>
<dbReference type="EMBL" id="WWCU01000003">
    <property type="protein sequence ID" value="MYN06561.1"/>
    <property type="molecule type" value="Genomic_DNA"/>
</dbReference>
<feature type="transmembrane region" description="Helical" evidence="6">
    <location>
        <begin position="89"/>
        <end position="107"/>
    </location>
</feature>
<feature type="transmembrane region" description="Helical" evidence="6">
    <location>
        <begin position="64"/>
        <end position="83"/>
    </location>
</feature>
<evidence type="ECO:0000256" key="2">
    <source>
        <dbReference type="ARBA" id="ARBA00007362"/>
    </source>
</evidence>
<feature type="transmembrane region" description="Helical" evidence="6">
    <location>
        <begin position="243"/>
        <end position="261"/>
    </location>
</feature>
<feature type="transmembrane region" description="Helical" evidence="6">
    <location>
        <begin position="34"/>
        <end position="52"/>
    </location>
</feature>
<dbReference type="InterPro" id="IPR037185">
    <property type="entry name" value="EmrE-like"/>
</dbReference>
<dbReference type="AlphaFoldDB" id="A0A7X4H8C6"/>
<feature type="transmembrane region" description="Helical" evidence="6">
    <location>
        <begin position="216"/>
        <end position="236"/>
    </location>
</feature>
<feature type="domain" description="EamA" evidence="7">
    <location>
        <begin position="149"/>
        <end position="285"/>
    </location>
</feature>